<dbReference type="EMBL" id="BQNB010016300">
    <property type="protein sequence ID" value="GJT50191.1"/>
    <property type="molecule type" value="Genomic_DNA"/>
</dbReference>
<feature type="domain" description="DC-UbP/UBTD2 N-terminal" evidence="1">
    <location>
        <begin position="117"/>
        <end position="170"/>
    </location>
</feature>
<organism evidence="2 3">
    <name type="scientific">Tanacetum coccineum</name>
    <dbReference type="NCBI Taxonomy" id="301880"/>
    <lineage>
        <taxon>Eukaryota</taxon>
        <taxon>Viridiplantae</taxon>
        <taxon>Streptophyta</taxon>
        <taxon>Embryophyta</taxon>
        <taxon>Tracheophyta</taxon>
        <taxon>Spermatophyta</taxon>
        <taxon>Magnoliopsida</taxon>
        <taxon>eudicotyledons</taxon>
        <taxon>Gunneridae</taxon>
        <taxon>Pentapetalae</taxon>
        <taxon>asterids</taxon>
        <taxon>campanulids</taxon>
        <taxon>Asterales</taxon>
        <taxon>Asteraceae</taxon>
        <taxon>Asteroideae</taxon>
        <taxon>Anthemideae</taxon>
        <taxon>Anthemidinae</taxon>
        <taxon>Tanacetum</taxon>
    </lineage>
</organism>
<evidence type="ECO:0000313" key="2">
    <source>
        <dbReference type="EMBL" id="GJT50191.1"/>
    </source>
</evidence>
<feature type="non-terminal residue" evidence="2">
    <location>
        <position position="1"/>
    </location>
</feature>
<feature type="domain" description="DC-UbP/UBTD2 N-terminal" evidence="1">
    <location>
        <begin position="4"/>
        <end position="93"/>
    </location>
</feature>
<reference evidence="2" key="2">
    <citation type="submission" date="2022-01" db="EMBL/GenBank/DDBJ databases">
        <authorList>
            <person name="Yamashiro T."/>
            <person name="Shiraishi A."/>
            <person name="Satake H."/>
            <person name="Nakayama K."/>
        </authorList>
    </citation>
    <scope>NUCLEOTIDE SEQUENCE</scope>
</reference>
<gene>
    <name evidence="2" type="ORF">Tco_0976348</name>
</gene>
<comment type="caution">
    <text evidence="2">The sequence shown here is derived from an EMBL/GenBank/DDBJ whole genome shotgun (WGS) entry which is preliminary data.</text>
</comment>
<evidence type="ECO:0000259" key="1">
    <source>
        <dbReference type="Pfam" id="PF16455"/>
    </source>
</evidence>
<protein>
    <submittedName>
        <fullName evidence="2">Ubiquitin domain-containing 1-like protein</fullName>
    </submittedName>
</protein>
<name>A0ABQ5EGZ0_9ASTR</name>
<dbReference type="InterPro" id="IPR038169">
    <property type="entry name" value="DC-UbP/UBTD2_N_sf"/>
</dbReference>
<evidence type="ECO:0000313" key="3">
    <source>
        <dbReference type="Proteomes" id="UP001151760"/>
    </source>
</evidence>
<keyword evidence="3" id="KW-1185">Reference proteome</keyword>
<dbReference type="PANTHER" id="PTHR13609">
    <property type="entry name" value="UBIQUITIN DOMAIN CONTAINING 1 PROTEIN-RELATED"/>
    <property type="match status" value="1"/>
</dbReference>
<accession>A0ABQ5EGZ0</accession>
<proteinExistence type="predicted"/>
<dbReference type="InterPro" id="IPR032752">
    <property type="entry name" value="DC-UbP/UBTD2_N"/>
</dbReference>
<dbReference type="InterPro" id="IPR039869">
    <property type="entry name" value="UBTD1/2"/>
</dbReference>
<reference evidence="2" key="1">
    <citation type="journal article" date="2022" name="Int. J. Mol. Sci.">
        <title>Draft Genome of Tanacetum Coccineum: Genomic Comparison of Closely Related Tanacetum-Family Plants.</title>
        <authorList>
            <person name="Yamashiro T."/>
            <person name="Shiraishi A."/>
            <person name="Nakayama K."/>
            <person name="Satake H."/>
        </authorList>
    </citation>
    <scope>NUCLEOTIDE SEQUENCE</scope>
</reference>
<dbReference type="Pfam" id="PF16455">
    <property type="entry name" value="UBD"/>
    <property type="match status" value="2"/>
</dbReference>
<dbReference type="Gene3D" id="1.20.225.20">
    <property type="entry name" value="Ub domain-containing protein, DC-UbP/UBTD2, N-terminal domain"/>
    <property type="match status" value="2"/>
</dbReference>
<sequence>PRTTRIRKPAAWSHTEAITLVQLNALREEFWDTAPHYGGKQEIWDALRAAAESEIQLAQAIVSSAGIIVQNPDMTLCYDERGAMYELPLYVLTVTRVQLNALHEVMRSSGMLLHIMAAKKGALKAAAESEIQLAQAIVSSAGIIVQNPDLTLCYDEKGAIYELPLYVLSETYFDILDESNRTANK</sequence>
<dbReference type="Proteomes" id="UP001151760">
    <property type="component" value="Unassembled WGS sequence"/>
</dbReference>